<dbReference type="OrthoDB" id="4158087at2759"/>
<protein>
    <submittedName>
        <fullName evidence="3">Uncharacterized protein</fullName>
    </submittedName>
</protein>
<dbReference type="PANTHER" id="PTHR37540:SF5">
    <property type="entry name" value="TRANSCRIPTION FACTOR DOMAIN-CONTAINING PROTEIN"/>
    <property type="match status" value="1"/>
</dbReference>
<sequence length="524" mass="58933">MASEKGPPGKGKGKGKAKDALLFLDVSNASEDSKASNRKKARAHIMNQYHRKHRNALNTADRLHVPAATRAGSTPASRSLSSSASPVSRNFEPGHIIPTDLLQQQFHLFGWNNTVIRPHLFGIPNPGVFDLVQFPFHLSRRDEMLLHHYGQVFNHSNIPVWPKGDWLTVAAMDDAVLHATLIVSALHIGLLLKKKISPDALRHYSHITKILSNRFNDPTKSQTDATILTVACLTLMEILNASPLKAEPHVKALEHLTARRGGVDSLGLKGMIKRKVLWADLSSAIAQQIPPRFKHEPTPWYPNISPIDMSNSDLCNEARRLANETRNPVETSQIFDHLQCLSYAISLINRSENPTDNLALSDYFYDCEWKAYDFYSRAFKNASSPSPNEPPSLYTPLYLASCVAIIMYSNIALREIPIQAGMFAPFISSLLQLLDGVDLEAVSRKYPLMLCWVLAIGGIVSYERPERQQYVQLFSRFCKSQGYGDWDTVKTCFLDSVYVTPLYVSEFRDFWNDVEEEWILDGLS</sequence>
<name>A0A0A1TM06_9HYPO</name>
<keyword evidence="4" id="KW-1185">Reference proteome</keyword>
<gene>
    <name evidence="3" type="ORF">VHEMI07788</name>
</gene>
<dbReference type="PANTHER" id="PTHR37540">
    <property type="entry name" value="TRANSCRIPTION FACTOR (ACR-2), PUTATIVE-RELATED-RELATED"/>
    <property type="match status" value="1"/>
</dbReference>
<proteinExistence type="predicted"/>
<dbReference type="EMBL" id="CDHN01000004">
    <property type="protein sequence ID" value="CEJ92115.1"/>
    <property type="molecule type" value="Genomic_DNA"/>
</dbReference>
<dbReference type="Proteomes" id="UP000039046">
    <property type="component" value="Unassembled WGS sequence"/>
</dbReference>
<evidence type="ECO:0000256" key="2">
    <source>
        <dbReference type="SAM" id="MobiDB-lite"/>
    </source>
</evidence>
<feature type="region of interest" description="Disordered" evidence="2">
    <location>
        <begin position="68"/>
        <end position="87"/>
    </location>
</feature>
<evidence type="ECO:0000256" key="1">
    <source>
        <dbReference type="ARBA" id="ARBA00023242"/>
    </source>
</evidence>
<dbReference type="HOGENOM" id="CLU_490122_0_0_1"/>
<dbReference type="Pfam" id="PF11951">
    <property type="entry name" value="Fungal_trans_2"/>
    <property type="match status" value="1"/>
</dbReference>
<accession>A0A0A1TM06</accession>
<reference evidence="3 4" key="1">
    <citation type="journal article" date="2015" name="Genome Announc.">
        <title>Draft Genome Sequence and Gene Annotation of the Entomopathogenic Fungus Verticillium hemipterigenum.</title>
        <authorList>
            <person name="Horn F."/>
            <person name="Habel A."/>
            <person name="Scharf D.H."/>
            <person name="Dworschak J."/>
            <person name="Brakhage A.A."/>
            <person name="Guthke R."/>
            <person name="Hertweck C."/>
            <person name="Linde J."/>
        </authorList>
    </citation>
    <scope>NUCLEOTIDE SEQUENCE [LARGE SCALE GENOMIC DNA]</scope>
</reference>
<evidence type="ECO:0000313" key="4">
    <source>
        <dbReference type="Proteomes" id="UP000039046"/>
    </source>
</evidence>
<organism evidence="3 4">
    <name type="scientific">[Torrubiella] hemipterigena</name>
    <dbReference type="NCBI Taxonomy" id="1531966"/>
    <lineage>
        <taxon>Eukaryota</taxon>
        <taxon>Fungi</taxon>
        <taxon>Dikarya</taxon>
        <taxon>Ascomycota</taxon>
        <taxon>Pezizomycotina</taxon>
        <taxon>Sordariomycetes</taxon>
        <taxon>Hypocreomycetidae</taxon>
        <taxon>Hypocreales</taxon>
        <taxon>Clavicipitaceae</taxon>
        <taxon>Clavicipitaceae incertae sedis</taxon>
        <taxon>'Torrubiella' clade</taxon>
    </lineage>
</organism>
<dbReference type="InterPro" id="IPR021858">
    <property type="entry name" value="Fun_TF"/>
</dbReference>
<feature type="compositionally biased region" description="Low complexity" evidence="2">
    <location>
        <begin position="73"/>
        <end position="87"/>
    </location>
</feature>
<dbReference type="AlphaFoldDB" id="A0A0A1TM06"/>
<dbReference type="STRING" id="1531966.A0A0A1TM06"/>
<evidence type="ECO:0000313" key="3">
    <source>
        <dbReference type="EMBL" id="CEJ92115.1"/>
    </source>
</evidence>
<keyword evidence="1" id="KW-0539">Nucleus</keyword>